<evidence type="ECO:0000313" key="1">
    <source>
        <dbReference type="EMBL" id="MCC2165620.1"/>
    </source>
</evidence>
<dbReference type="SFLD" id="SFLDG01140">
    <property type="entry name" value="C2.B:_Phosphomannomutase_and_P"/>
    <property type="match status" value="1"/>
</dbReference>
<dbReference type="PANTHER" id="PTHR10000:SF55">
    <property type="entry name" value="5-AMINO-6-(5-PHOSPHO-D-RIBITYLAMINO)URACIL PHOSPHATASE YCSE"/>
    <property type="match status" value="1"/>
</dbReference>
<keyword evidence="1" id="KW-0378">Hydrolase</keyword>
<accession>A0AAE3AUA9</accession>
<dbReference type="SUPFAM" id="SSF56784">
    <property type="entry name" value="HAD-like"/>
    <property type="match status" value="1"/>
</dbReference>
<dbReference type="GO" id="GO:0000287">
    <property type="term" value="F:magnesium ion binding"/>
    <property type="evidence" value="ECO:0007669"/>
    <property type="project" value="TreeGrafter"/>
</dbReference>
<dbReference type="Gene3D" id="3.40.50.1000">
    <property type="entry name" value="HAD superfamily/HAD-like"/>
    <property type="match status" value="1"/>
</dbReference>
<dbReference type="NCBIfam" id="TIGR00099">
    <property type="entry name" value="Cof-subfamily"/>
    <property type="match status" value="1"/>
</dbReference>
<dbReference type="CDD" id="cd07516">
    <property type="entry name" value="HAD_Pase"/>
    <property type="match status" value="1"/>
</dbReference>
<dbReference type="PANTHER" id="PTHR10000">
    <property type="entry name" value="PHOSPHOSERINE PHOSPHATASE"/>
    <property type="match status" value="1"/>
</dbReference>
<dbReference type="Pfam" id="PF08282">
    <property type="entry name" value="Hydrolase_3"/>
    <property type="match status" value="1"/>
</dbReference>
<organism evidence="1 2">
    <name type="scientific">Brotaphodocola catenula</name>
    <dbReference type="NCBI Taxonomy" id="2885361"/>
    <lineage>
        <taxon>Bacteria</taxon>
        <taxon>Bacillati</taxon>
        <taxon>Bacillota</taxon>
        <taxon>Clostridia</taxon>
        <taxon>Lachnospirales</taxon>
        <taxon>Lachnospiraceae</taxon>
        <taxon>Brotaphodocola</taxon>
    </lineage>
</organism>
<dbReference type="AlphaFoldDB" id="A0AAE3AUA9"/>
<proteinExistence type="predicted"/>
<dbReference type="InterPro" id="IPR000150">
    <property type="entry name" value="Cof"/>
</dbReference>
<dbReference type="EMBL" id="JAJEPU010000043">
    <property type="protein sequence ID" value="MCC2165620.1"/>
    <property type="molecule type" value="Genomic_DNA"/>
</dbReference>
<dbReference type="GO" id="GO:0016791">
    <property type="term" value="F:phosphatase activity"/>
    <property type="evidence" value="ECO:0007669"/>
    <property type="project" value="UniProtKB-ARBA"/>
</dbReference>
<protein>
    <submittedName>
        <fullName evidence="1">Cof-type HAD-IIB family hydrolase</fullName>
    </submittedName>
</protein>
<dbReference type="GO" id="GO:0005829">
    <property type="term" value="C:cytosol"/>
    <property type="evidence" value="ECO:0007669"/>
    <property type="project" value="TreeGrafter"/>
</dbReference>
<dbReference type="InterPro" id="IPR036412">
    <property type="entry name" value="HAD-like_sf"/>
</dbReference>
<name>A0AAE3AUA9_9FIRM</name>
<dbReference type="RefSeq" id="WP_308451884.1">
    <property type="nucleotide sequence ID" value="NZ_JAJEPU010000043.1"/>
</dbReference>
<evidence type="ECO:0000313" key="2">
    <source>
        <dbReference type="Proteomes" id="UP001198962"/>
    </source>
</evidence>
<sequence>MIRLVASDMDGTLLGQDGRISDRTAQTIRQMRASGCEFVVCTGRGYEDARRPLEEQAIDCDVICMNGAKVCDRTGNAIFKQELSYEQVRAVLACREPGMLFDFMTNEGSVTISTREEFRRGFENGILLPMAGGISFEIIESKFRFISESELFAGDLEIFKMSVMSREEDALMRVREKLLKDPSFAVVSSDETNLEITNSSAQKGIALLKYAQSHGIQLREILAVGDSENDRSMLELPLGYTLAMANGMELAKKTARCQTRSNAEDGVAYAIETLVLPS</sequence>
<dbReference type="SFLD" id="SFLDS00003">
    <property type="entry name" value="Haloacid_Dehalogenase"/>
    <property type="match status" value="1"/>
</dbReference>
<dbReference type="InterPro" id="IPR023214">
    <property type="entry name" value="HAD_sf"/>
</dbReference>
<comment type="caution">
    <text evidence="1">The sequence shown here is derived from an EMBL/GenBank/DDBJ whole genome shotgun (WGS) entry which is preliminary data.</text>
</comment>
<dbReference type="Proteomes" id="UP001198962">
    <property type="component" value="Unassembled WGS sequence"/>
</dbReference>
<dbReference type="Gene3D" id="3.30.1240.10">
    <property type="match status" value="1"/>
</dbReference>
<reference evidence="1" key="1">
    <citation type="submission" date="2021-10" db="EMBL/GenBank/DDBJ databases">
        <title>Anaerobic single-cell dispensing facilitates the cultivation of human gut bacteria.</title>
        <authorList>
            <person name="Afrizal A."/>
        </authorList>
    </citation>
    <scope>NUCLEOTIDE SEQUENCE</scope>
    <source>
        <strain evidence="1">CLA-AA-H274</strain>
    </source>
</reference>
<keyword evidence="2" id="KW-1185">Reference proteome</keyword>
<gene>
    <name evidence="1" type="ORF">LKD32_12180</name>
</gene>